<sequence>MSVDYNTIQIPLIKAKEIAKRLYNVEGEFKTLPGELDFNFLIETKRENYILKISRPNQDLEPLRFQQAIFQHLANSQLVSPKAFPDLLGNDIRIIEDVQGLKRAVRLLSWIDGRLWSSVNPITDKLLYGLGLEAGKITCALSTFKHPIAQRSFDWDLAQAAWTFKHINLFSKSQKHLVVYFQKQYEGFQNNYKKLRKSVVHNDANDNNILVSNKLIDPEVVAIIDYGDAIYTQTINDLAVAIAYAIMDKPDALSAALPIVSGYHSQFPLLEEELFFLYHLVAMRLVISVTKSAINKQKEPNNKYLSISEKPAWDLLEKWRAINENLAHYSFRNACGFAAHPKETVFLEWFKKQAVALNQFFPTLNFNQVYTLDMSVGSKWLGHESEYNDLELCSFKINRLQNEKPKTLFAGGYLEVRPFYSTNAYKKEGNSGPEYRTTHLGVDFWVKENTPIHAPLDGEVFSIYNNGNDKDYGPTLILKHQTDSGIPFFTLYGHLSESSMTLVTTGQQIHANDLIAYVGNANENGSWSPHLHFQIMLDMLDYTQDFPGVAFPNQVPVWKRICPNPNLLFKYEGLNEHTKTPNDIIIDFRKKHLGKSLSLSYKEPLKMERGSGVYLFDATGRKYLDTVNNVAHVGHEHPQVVKAGQEQMAVLNTNSRYLHDNINNFANALLATFPKELSVVHFVNSGSEANELALRMVKAFTNAKDMLAVEIGYHGNTNACIDISSYKFDGKGGQGAPEHTHIVPLPDSFRGLYQGENTAESYAKHIDEQIDVIHSKGRKLAGFICESIISCGGQIELPENYLKLAYQSVRKAGGLCIADEVQTGCGRVGETFWGFQLHGVVPDIVTIGKPIGNGHPLAAVVCTQEVANAFANGMEYFNTFGGNPVSCAIGNKVLQVIKEEKLQENALRVGSYLKDNLIKLQKTFSIIGDVRGQGLFLGFELTDKHKRPLPEKATFLANRMKDFGILMSTDGKDNNALKIKPPLVFSRNHADELLYRLEQIFNEDFMRNF</sequence>
<keyword evidence="6" id="KW-0032">Aminotransferase</keyword>
<dbReference type="InterPro" id="IPR016047">
    <property type="entry name" value="M23ase_b-sheet_dom"/>
</dbReference>
<keyword evidence="3" id="KW-0663">Pyridoxal phosphate</keyword>
<dbReference type="CDD" id="cd00610">
    <property type="entry name" value="OAT_like"/>
    <property type="match status" value="1"/>
</dbReference>
<dbReference type="InterPro" id="IPR002575">
    <property type="entry name" value="Aminoglycoside_PTrfase"/>
</dbReference>
<accession>M7MD48</accession>
<evidence type="ECO:0000256" key="2">
    <source>
        <dbReference type="ARBA" id="ARBA00008954"/>
    </source>
</evidence>
<dbReference type="InterPro" id="IPR015422">
    <property type="entry name" value="PyrdxlP-dep_Trfase_small"/>
</dbReference>
<dbReference type="eggNOG" id="COG0160">
    <property type="taxonomic scope" value="Bacteria"/>
</dbReference>
<keyword evidence="6" id="KW-0808">Transferase</keyword>
<organism evidence="6 7">
    <name type="scientific">Xanthomarina gelatinilytica</name>
    <dbReference type="NCBI Taxonomy" id="1137281"/>
    <lineage>
        <taxon>Bacteria</taxon>
        <taxon>Pseudomonadati</taxon>
        <taxon>Bacteroidota</taxon>
        <taxon>Flavobacteriia</taxon>
        <taxon>Flavobacteriales</taxon>
        <taxon>Flavobacteriaceae</taxon>
        <taxon>Xanthomarina</taxon>
    </lineage>
</organism>
<dbReference type="RefSeq" id="WP_007651120.1">
    <property type="nucleotide sequence ID" value="NZ_ANLA01000020.1"/>
</dbReference>
<evidence type="ECO:0000256" key="3">
    <source>
        <dbReference type="ARBA" id="ARBA00022898"/>
    </source>
</evidence>
<dbReference type="PROSITE" id="PS00600">
    <property type="entry name" value="AA_TRANSFER_CLASS_3"/>
    <property type="match status" value="1"/>
</dbReference>
<dbReference type="Proteomes" id="UP000012024">
    <property type="component" value="Unassembled WGS sequence"/>
</dbReference>
<comment type="similarity">
    <text evidence="2">Belongs to the class-III pyridoxal-phosphate-dependent aminotransferase family.</text>
</comment>
<dbReference type="GO" id="GO:0030170">
    <property type="term" value="F:pyridoxal phosphate binding"/>
    <property type="evidence" value="ECO:0007669"/>
    <property type="project" value="InterPro"/>
</dbReference>
<dbReference type="Pfam" id="PF01636">
    <property type="entry name" value="APH"/>
    <property type="match status" value="1"/>
</dbReference>
<dbReference type="InterPro" id="IPR015424">
    <property type="entry name" value="PyrdxlP-dep_Trfase"/>
</dbReference>
<dbReference type="PANTHER" id="PTHR45688:SF13">
    <property type="entry name" value="ALANINE--GLYOXYLATE AMINOTRANSFERASE 2-LIKE"/>
    <property type="match status" value="1"/>
</dbReference>
<keyword evidence="7" id="KW-1185">Reference proteome</keyword>
<dbReference type="CDD" id="cd12797">
    <property type="entry name" value="M23_peptidase"/>
    <property type="match status" value="1"/>
</dbReference>
<protein>
    <submittedName>
        <fullName evidence="6">Aminotransferase, class III</fullName>
    </submittedName>
</protein>
<evidence type="ECO:0000313" key="6">
    <source>
        <dbReference type="EMBL" id="EMQ94087.1"/>
    </source>
</evidence>
<dbReference type="EMBL" id="ANLA01000020">
    <property type="protein sequence ID" value="EMQ94087.1"/>
    <property type="molecule type" value="Genomic_DNA"/>
</dbReference>
<dbReference type="eggNOG" id="COG2334">
    <property type="taxonomic scope" value="Bacteria"/>
</dbReference>
<dbReference type="Pfam" id="PF01551">
    <property type="entry name" value="Peptidase_M23"/>
    <property type="match status" value="1"/>
</dbReference>
<dbReference type="PATRIC" id="fig|1137281.3.peg.2454"/>
<dbReference type="InterPro" id="IPR011055">
    <property type="entry name" value="Dup_hybrid_motif"/>
</dbReference>
<evidence type="ECO:0000259" key="5">
    <source>
        <dbReference type="Pfam" id="PF01636"/>
    </source>
</evidence>
<dbReference type="InterPro" id="IPR049704">
    <property type="entry name" value="Aminotrans_3_PPA_site"/>
</dbReference>
<feature type="domain" description="Aminoglycoside phosphotransferase" evidence="5">
    <location>
        <begin position="29"/>
        <end position="255"/>
    </location>
</feature>
<dbReference type="Gene3D" id="3.90.1150.10">
    <property type="entry name" value="Aspartate Aminotransferase, domain 1"/>
    <property type="match status" value="1"/>
</dbReference>
<proteinExistence type="inferred from homology"/>
<dbReference type="OrthoDB" id="9801052at2"/>
<dbReference type="AlphaFoldDB" id="M7MD48"/>
<comment type="cofactor">
    <cofactor evidence="1">
        <name>pyridoxal 5'-phosphate</name>
        <dbReference type="ChEBI" id="CHEBI:597326"/>
    </cofactor>
</comment>
<feature type="domain" description="M23ase beta-sheet core" evidence="4">
    <location>
        <begin position="438"/>
        <end position="536"/>
    </location>
</feature>
<dbReference type="Gene3D" id="3.90.1200.10">
    <property type="match status" value="1"/>
</dbReference>
<dbReference type="GeneID" id="98642282"/>
<gene>
    <name evidence="6" type="ORF">D778_01099</name>
</gene>
<reference evidence="6 7" key="1">
    <citation type="submission" date="2012-12" db="EMBL/GenBank/DDBJ databases">
        <title>Genome assembly of Formosa sp. AK20.</title>
        <authorList>
            <person name="Kumar R."/>
            <person name="Khatri I."/>
            <person name="Vaidya B."/>
            <person name="Subramanian S."/>
            <person name="Pinnaka A."/>
        </authorList>
    </citation>
    <scope>NUCLEOTIDE SEQUENCE [LARGE SCALE GENOMIC DNA]</scope>
    <source>
        <strain evidence="6 7">AK20</strain>
    </source>
</reference>
<dbReference type="InterPro" id="IPR015421">
    <property type="entry name" value="PyrdxlP-dep_Trfase_major"/>
</dbReference>
<name>M7MD48_9FLAO</name>
<dbReference type="Gene3D" id="3.40.640.10">
    <property type="entry name" value="Type I PLP-dependent aspartate aminotransferase-like (Major domain)"/>
    <property type="match status" value="1"/>
</dbReference>
<dbReference type="PANTHER" id="PTHR45688">
    <property type="match status" value="1"/>
</dbReference>
<dbReference type="InterPro" id="IPR005814">
    <property type="entry name" value="Aminotrans_3"/>
</dbReference>
<dbReference type="SUPFAM" id="SSF51261">
    <property type="entry name" value="Duplicated hybrid motif"/>
    <property type="match status" value="1"/>
</dbReference>
<evidence type="ECO:0000313" key="7">
    <source>
        <dbReference type="Proteomes" id="UP000012024"/>
    </source>
</evidence>
<evidence type="ECO:0000256" key="1">
    <source>
        <dbReference type="ARBA" id="ARBA00001933"/>
    </source>
</evidence>
<dbReference type="SUPFAM" id="SSF56112">
    <property type="entry name" value="Protein kinase-like (PK-like)"/>
    <property type="match status" value="1"/>
</dbReference>
<dbReference type="InterPro" id="IPR011009">
    <property type="entry name" value="Kinase-like_dom_sf"/>
</dbReference>
<dbReference type="GO" id="GO:0008483">
    <property type="term" value="F:transaminase activity"/>
    <property type="evidence" value="ECO:0007669"/>
    <property type="project" value="UniProtKB-KW"/>
</dbReference>
<dbReference type="Pfam" id="PF00202">
    <property type="entry name" value="Aminotran_3"/>
    <property type="match status" value="1"/>
</dbReference>
<dbReference type="Gene3D" id="2.70.70.10">
    <property type="entry name" value="Glucose Permease (Domain IIA)"/>
    <property type="match status" value="1"/>
</dbReference>
<dbReference type="NCBIfam" id="NF004799">
    <property type="entry name" value="PRK06148.1"/>
    <property type="match status" value="1"/>
</dbReference>
<evidence type="ECO:0000259" key="4">
    <source>
        <dbReference type="Pfam" id="PF01551"/>
    </source>
</evidence>
<comment type="caution">
    <text evidence="6">The sequence shown here is derived from an EMBL/GenBank/DDBJ whole genome shotgun (WGS) entry which is preliminary data.</text>
</comment>
<dbReference type="SUPFAM" id="SSF53383">
    <property type="entry name" value="PLP-dependent transferases"/>
    <property type="match status" value="1"/>
</dbReference>